<dbReference type="Proteomes" id="UP000553766">
    <property type="component" value="Unassembled WGS sequence"/>
</dbReference>
<organism evidence="1 2">
    <name type="scientific">Rubricella aquisinus</name>
    <dbReference type="NCBI Taxonomy" id="2028108"/>
    <lineage>
        <taxon>Bacteria</taxon>
        <taxon>Pseudomonadati</taxon>
        <taxon>Pseudomonadota</taxon>
        <taxon>Alphaproteobacteria</taxon>
        <taxon>Rhodobacterales</taxon>
        <taxon>Paracoccaceae</taxon>
        <taxon>Rubricella</taxon>
    </lineage>
</organism>
<reference evidence="1 2" key="1">
    <citation type="submission" date="2020-08" db="EMBL/GenBank/DDBJ databases">
        <title>Genomic Encyclopedia of Type Strains, Phase IV (KMG-IV): sequencing the most valuable type-strain genomes for metagenomic binning, comparative biology and taxonomic classification.</title>
        <authorList>
            <person name="Goeker M."/>
        </authorList>
    </citation>
    <scope>NUCLEOTIDE SEQUENCE [LARGE SCALE GENOMIC DNA]</scope>
    <source>
        <strain evidence="1 2">DSM 103377</strain>
    </source>
</reference>
<keyword evidence="1" id="KW-0808">Transferase</keyword>
<keyword evidence="1" id="KW-0830">Ubiquinone</keyword>
<dbReference type="SUPFAM" id="SSF53335">
    <property type="entry name" value="S-adenosyl-L-methionine-dependent methyltransferases"/>
    <property type="match status" value="1"/>
</dbReference>
<dbReference type="PANTHER" id="PTHR43861">
    <property type="entry name" value="TRANS-ACONITATE 2-METHYLTRANSFERASE-RELATED"/>
    <property type="match status" value="1"/>
</dbReference>
<keyword evidence="2" id="KW-1185">Reference proteome</keyword>
<evidence type="ECO:0000313" key="1">
    <source>
        <dbReference type="EMBL" id="MBB5514976.1"/>
    </source>
</evidence>
<dbReference type="AlphaFoldDB" id="A0A840WZ91"/>
<dbReference type="GO" id="GO:0008168">
    <property type="term" value="F:methyltransferase activity"/>
    <property type="evidence" value="ECO:0007669"/>
    <property type="project" value="UniProtKB-KW"/>
</dbReference>
<name>A0A840WZ91_9RHOB</name>
<dbReference type="InterPro" id="IPR029063">
    <property type="entry name" value="SAM-dependent_MTases_sf"/>
</dbReference>
<dbReference type="CDD" id="cd02440">
    <property type="entry name" value="AdoMet_MTases"/>
    <property type="match status" value="1"/>
</dbReference>
<sequence length="226" mass="24678">MTVTDSPITPPDFWDRQAPKYARKPIDDPAAYERKLTRMRTLLKPTDRVLEIGCGTGSTALLLAPSVANYIATDTSHSMIDIATAKLGPSAPKNLTFRQAAADAEVEGGPFDVICAFSLLHLVPDIPAVLDRARAMLKPDGLLITKTPCLRSVALPIRWMVRGLEAVNVAPKVHFFTRADLIQYHHDAGFDVDEITYFAKKQTSPFMVACPPSHASAGLRAVPDTR</sequence>
<dbReference type="RefSeq" id="WP_184009084.1">
    <property type="nucleotide sequence ID" value="NZ_JACIJS010000002.1"/>
</dbReference>
<dbReference type="Pfam" id="PF13489">
    <property type="entry name" value="Methyltransf_23"/>
    <property type="match status" value="1"/>
</dbReference>
<protein>
    <submittedName>
        <fullName evidence="1">Ubiquinone/menaquinone biosynthesis C-methylase UbiE</fullName>
    </submittedName>
</protein>
<keyword evidence="1" id="KW-0489">Methyltransferase</keyword>
<comment type="caution">
    <text evidence="1">The sequence shown here is derived from an EMBL/GenBank/DDBJ whole genome shotgun (WGS) entry which is preliminary data.</text>
</comment>
<dbReference type="GO" id="GO:0032259">
    <property type="term" value="P:methylation"/>
    <property type="evidence" value="ECO:0007669"/>
    <property type="project" value="UniProtKB-KW"/>
</dbReference>
<dbReference type="Gene3D" id="3.40.50.150">
    <property type="entry name" value="Vaccinia Virus protein VP39"/>
    <property type="match status" value="1"/>
</dbReference>
<evidence type="ECO:0000313" key="2">
    <source>
        <dbReference type="Proteomes" id="UP000553766"/>
    </source>
</evidence>
<dbReference type="EMBL" id="JACIJS010000002">
    <property type="protein sequence ID" value="MBB5514976.1"/>
    <property type="molecule type" value="Genomic_DNA"/>
</dbReference>
<proteinExistence type="predicted"/>
<accession>A0A840WZ91</accession>
<gene>
    <name evidence="1" type="ORF">FHS89_000982</name>
</gene>